<keyword evidence="5" id="KW-0573">Peptidoglycan synthesis</keyword>
<evidence type="ECO:0000256" key="7">
    <source>
        <dbReference type="RuleBase" id="RU004016"/>
    </source>
</evidence>
<keyword evidence="8" id="KW-0472">Membrane</keyword>
<dbReference type="InterPro" id="IPR012338">
    <property type="entry name" value="Beta-lactam/transpept-like"/>
</dbReference>
<dbReference type="EMBL" id="JBFNFH010000002">
    <property type="protein sequence ID" value="MFM1524366.1"/>
    <property type="molecule type" value="Genomic_DNA"/>
</dbReference>
<evidence type="ECO:0000256" key="4">
    <source>
        <dbReference type="ARBA" id="ARBA00022960"/>
    </source>
</evidence>
<reference evidence="10 11" key="1">
    <citation type="journal article" date="2024" name="Front. Microbiol.">
        <title>Pangenomic and biochemical analyses of Helcococcus ovis reveal widespread tetracycline resistance and a novel bacterial species, Helcococcus bovis.</title>
        <authorList>
            <person name="Cunha F."/>
            <person name="Zhai Y."/>
            <person name="Casaro S."/>
            <person name="Jones K.L."/>
            <person name="Hernandez M."/>
            <person name="Bisinotto R.S."/>
            <person name="Kariyawasam S."/>
            <person name="Brown M.B."/>
            <person name="Phillips A."/>
            <person name="Jeong K.C."/>
            <person name="Galvao K.N."/>
        </authorList>
    </citation>
    <scope>NUCLEOTIDE SEQUENCE [LARGE SCALE GENOMIC DNA]</scope>
    <source>
        <strain evidence="10 11">KG197</strain>
    </source>
</reference>
<evidence type="ECO:0000313" key="10">
    <source>
        <dbReference type="EMBL" id="MFM1524366.1"/>
    </source>
</evidence>
<sequence>MDFNSRKILVKKSRLNKNKIVKNILYILFIIFILLIAKNYIFKSKMKSEIIYVFDKTNNNVIFEKNKNKKISPASLSKLFLIDYVIENYNLDTIIYPSDGILEYVPKNSSLANIEYKEYTLRNLVAGLLVPSGNDAAYVLADFCGKNLDKSLIDIKTRLDLFQEKFNIFLRNRGYKNTKIYNPSGFDYESYTTSEDLNKVVKNIIQYKFIRDVISTYEYQSVLPDNTKHIWINTNKFLDPNFKHFNENVKGIKTGSLDGINNLILLYYKGNTEYIIHVLGSKTDEQRYEDANEIIKRIIEK</sequence>
<evidence type="ECO:0000256" key="8">
    <source>
        <dbReference type="SAM" id="Phobius"/>
    </source>
</evidence>
<protein>
    <submittedName>
        <fullName evidence="10">Serine hydrolase</fullName>
    </submittedName>
</protein>
<feature type="transmembrane region" description="Helical" evidence="8">
    <location>
        <begin position="20"/>
        <end position="41"/>
    </location>
</feature>
<keyword evidence="6" id="KW-0961">Cell wall biogenesis/degradation</keyword>
<evidence type="ECO:0000256" key="5">
    <source>
        <dbReference type="ARBA" id="ARBA00022984"/>
    </source>
</evidence>
<evidence type="ECO:0000256" key="3">
    <source>
        <dbReference type="ARBA" id="ARBA00022801"/>
    </source>
</evidence>
<dbReference type="RefSeq" id="WP_408126224.1">
    <property type="nucleotide sequence ID" value="NZ_JBFNFH010000002.1"/>
</dbReference>
<dbReference type="InterPro" id="IPR001967">
    <property type="entry name" value="Peptidase_S11_N"/>
</dbReference>
<dbReference type="GO" id="GO:0016787">
    <property type="term" value="F:hydrolase activity"/>
    <property type="evidence" value="ECO:0007669"/>
    <property type="project" value="UniProtKB-KW"/>
</dbReference>
<dbReference type="PRINTS" id="PR00725">
    <property type="entry name" value="DADACBPTASE1"/>
</dbReference>
<keyword evidence="4" id="KW-0133">Cell shape</keyword>
<dbReference type="Proteomes" id="UP001629536">
    <property type="component" value="Unassembled WGS sequence"/>
</dbReference>
<evidence type="ECO:0000313" key="11">
    <source>
        <dbReference type="Proteomes" id="UP001629536"/>
    </source>
</evidence>
<dbReference type="Pfam" id="PF00768">
    <property type="entry name" value="Peptidase_S11"/>
    <property type="match status" value="1"/>
</dbReference>
<feature type="domain" description="Peptidase S11 D-alanyl-D-alanine carboxypeptidase A N-terminal" evidence="9">
    <location>
        <begin position="45"/>
        <end position="282"/>
    </location>
</feature>
<evidence type="ECO:0000259" key="9">
    <source>
        <dbReference type="Pfam" id="PF00768"/>
    </source>
</evidence>
<dbReference type="SUPFAM" id="SSF56601">
    <property type="entry name" value="beta-lactamase/transpeptidase-like"/>
    <property type="match status" value="1"/>
</dbReference>
<dbReference type="Gene3D" id="3.40.710.10">
    <property type="entry name" value="DD-peptidase/beta-lactamase superfamily"/>
    <property type="match status" value="1"/>
</dbReference>
<comment type="caution">
    <text evidence="10">The sequence shown here is derived from an EMBL/GenBank/DDBJ whole genome shotgun (WGS) entry which is preliminary data.</text>
</comment>
<keyword evidence="8" id="KW-1133">Transmembrane helix</keyword>
<organism evidence="10 11">
    <name type="scientific">Helcococcus bovis</name>
    <dbReference type="NCBI Taxonomy" id="3153252"/>
    <lineage>
        <taxon>Bacteria</taxon>
        <taxon>Bacillati</taxon>
        <taxon>Bacillota</taxon>
        <taxon>Tissierellia</taxon>
        <taxon>Tissierellales</taxon>
        <taxon>Peptoniphilaceae</taxon>
        <taxon>Helcococcus</taxon>
    </lineage>
</organism>
<keyword evidence="3 10" id="KW-0378">Hydrolase</keyword>
<keyword evidence="2" id="KW-0732">Signal</keyword>
<accession>A0ABW9F5W9</accession>
<evidence type="ECO:0000256" key="1">
    <source>
        <dbReference type="ARBA" id="ARBA00007164"/>
    </source>
</evidence>
<proteinExistence type="inferred from homology"/>
<keyword evidence="8" id="KW-0812">Transmembrane</keyword>
<evidence type="ECO:0000256" key="6">
    <source>
        <dbReference type="ARBA" id="ARBA00023316"/>
    </source>
</evidence>
<gene>
    <name evidence="10" type="ORF">ABGF40_01610</name>
</gene>
<dbReference type="InterPro" id="IPR018044">
    <property type="entry name" value="Peptidase_S11"/>
</dbReference>
<name>A0ABW9F5W9_9FIRM</name>
<comment type="similarity">
    <text evidence="1 7">Belongs to the peptidase S11 family.</text>
</comment>
<evidence type="ECO:0000256" key="2">
    <source>
        <dbReference type="ARBA" id="ARBA00022729"/>
    </source>
</evidence>
<keyword evidence="11" id="KW-1185">Reference proteome</keyword>